<name>A0A0F9HNH3_9ZZZZ</name>
<accession>A0A0F9HNH3</accession>
<comment type="caution">
    <text evidence="1">The sequence shown here is derived from an EMBL/GenBank/DDBJ whole genome shotgun (WGS) entry which is preliminary data.</text>
</comment>
<evidence type="ECO:0000313" key="1">
    <source>
        <dbReference type="EMBL" id="KKM04762.1"/>
    </source>
</evidence>
<gene>
    <name evidence="1" type="ORF">LCGC14_1760960</name>
</gene>
<protein>
    <submittedName>
        <fullName evidence="1">Uncharacterized protein</fullName>
    </submittedName>
</protein>
<reference evidence="1" key="1">
    <citation type="journal article" date="2015" name="Nature">
        <title>Complex archaea that bridge the gap between prokaryotes and eukaryotes.</title>
        <authorList>
            <person name="Spang A."/>
            <person name="Saw J.H."/>
            <person name="Jorgensen S.L."/>
            <person name="Zaremba-Niedzwiedzka K."/>
            <person name="Martijn J."/>
            <person name="Lind A.E."/>
            <person name="van Eijk R."/>
            <person name="Schleper C."/>
            <person name="Guy L."/>
            <person name="Ettema T.J."/>
        </authorList>
    </citation>
    <scope>NUCLEOTIDE SEQUENCE</scope>
</reference>
<dbReference type="EMBL" id="LAZR01016384">
    <property type="protein sequence ID" value="KKM04762.1"/>
    <property type="molecule type" value="Genomic_DNA"/>
</dbReference>
<dbReference type="AlphaFoldDB" id="A0A0F9HNH3"/>
<sequence length="132" mass="14538">MGISDDDSEPVIAPRTIWMAVLEIAIRTEAPLAEKIGGVHVRIADFETQPFLALRLKIMLAVQSGFEDETAKKLARGDEGKAEETDIEIDLTAAEALYLDMAIRVADFKGSLTLKKSLWRVISAILGRKGRQ</sequence>
<proteinExistence type="predicted"/>
<organism evidence="1">
    <name type="scientific">marine sediment metagenome</name>
    <dbReference type="NCBI Taxonomy" id="412755"/>
    <lineage>
        <taxon>unclassified sequences</taxon>
        <taxon>metagenomes</taxon>
        <taxon>ecological metagenomes</taxon>
    </lineage>
</organism>